<keyword evidence="9" id="KW-0698">rRNA processing</keyword>
<dbReference type="GO" id="GO:0032040">
    <property type="term" value="C:small-subunit processome"/>
    <property type="evidence" value="ECO:0007669"/>
    <property type="project" value="InterPro"/>
</dbReference>
<comment type="subcellular location">
    <subcellularLocation>
        <location evidence="2">Nucleus</location>
        <location evidence="2">Nucleolus</location>
    </subcellularLocation>
</comment>
<comment type="caution">
    <text evidence="16">The sequence shown here is derived from an EMBL/GenBank/DDBJ whole genome shotgun (WGS) entry which is preliminary data.</text>
</comment>
<dbReference type="FunFam" id="3.40.50.1820:FF:000002">
    <property type="entry name" value="S-formylglutathione hydrolase"/>
    <property type="match status" value="1"/>
</dbReference>
<evidence type="ECO:0000256" key="15">
    <source>
        <dbReference type="SAM" id="MobiDB-lite"/>
    </source>
</evidence>
<keyword evidence="8" id="KW-0690">Ribosome biogenesis</keyword>
<dbReference type="EC" id="3.1.2.12" evidence="5"/>
<evidence type="ECO:0000256" key="2">
    <source>
        <dbReference type="ARBA" id="ARBA00004604"/>
    </source>
</evidence>
<evidence type="ECO:0000256" key="5">
    <source>
        <dbReference type="ARBA" id="ARBA00012479"/>
    </source>
</evidence>
<evidence type="ECO:0000256" key="9">
    <source>
        <dbReference type="ARBA" id="ARBA00022552"/>
    </source>
</evidence>
<evidence type="ECO:0000256" key="12">
    <source>
        <dbReference type="ARBA" id="ARBA00024695"/>
    </source>
</evidence>
<comment type="function">
    <text evidence="1">Serine hydrolase involved in the detoxification of formaldehyde.</text>
</comment>
<dbReference type="AlphaFoldDB" id="A0A834P4N8"/>
<dbReference type="InterPro" id="IPR014186">
    <property type="entry name" value="S-formylglutathione_hydrol"/>
</dbReference>
<proteinExistence type="inferred from homology"/>
<evidence type="ECO:0000256" key="1">
    <source>
        <dbReference type="ARBA" id="ARBA00002608"/>
    </source>
</evidence>
<dbReference type="InterPro" id="IPR007276">
    <property type="entry name" value="Nop14"/>
</dbReference>
<dbReference type="InterPro" id="IPR029058">
    <property type="entry name" value="AB_hydrolase_fold"/>
</dbReference>
<dbReference type="PANTHER" id="PTHR23183">
    <property type="entry name" value="NOP14"/>
    <property type="match status" value="1"/>
</dbReference>
<evidence type="ECO:0000313" key="16">
    <source>
        <dbReference type="EMBL" id="KAF7427717.1"/>
    </source>
</evidence>
<dbReference type="Pfam" id="PF04147">
    <property type="entry name" value="Nop14"/>
    <property type="match status" value="1"/>
</dbReference>
<evidence type="ECO:0000256" key="7">
    <source>
        <dbReference type="ARBA" id="ARBA00022487"/>
    </source>
</evidence>
<name>A0A834P4N8_VESPE</name>
<keyword evidence="7" id="KW-0719">Serine esterase</keyword>
<evidence type="ECO:0000256" key="4">
    <source>
        <dbReference type="ARBA" id="ARBA00007466"/>
    </source>
</evidence>
<keyword evidence="11" id="KW-0539">Nucleus</keyword>
<comment type="similarity">
    <text evidence="4">Belongs to the NOP14 family.</text>
</comment>
<evidence type="ECO:0000313" key="17">
    <source>
        <dbReference type="Proteomes" id="UP000600918"/>
    </source>
</evidence>
<keyword evidence="17" id="KW-1185">Reference proteome</keyword>
<gene>
    <name evidence="16" type="ORF">H0235_007411</name>
</gene>
<reference evidence="16" key="1">
    <citation type="journal article" date="2020" name="G3 (Bethesda)">
        <title>High-Quality Assemblies for Three Invasive Social Wasps from the &lt;i&gt;Vespula&lt;/i&gt; Genus.</title>
        <authorList>
            <person name="Harrop T.W.R."/>
            <person name="Guhlin J."/>
            <person name="McLaughlin G.M."/>
            <person name="Permina E."/>
            <person name="Stockwell P."/>
            <person name="Gilligan J."/>
            <person name="Le Lec M.F."/>
            <person name="Gruber M.A.M."/>
            <person name="Quinn O."/>
            <person name="Lovegrove M."/>
            <person name="Duncan E.J."/>
            <person name="Remnant E.J."/>
            <person name="Van Eeckhoven J."/>
            <person name="Graham B."/>
            <person name="Knapp R.A."/>
            <person name="Langford K.W."/>
            <person name="Kronenberg Z."/>
            <person name="Press M.O."/>
            <person name="Eacker S.M."/>
            <person name="Wilson-Rankin E.E."/>
            <person name="Purcell J."/>
            <person name="Lester P.J."/>
            <person name="Dearden P.K."/>
        </authorList>
    </citation>
    <scope>NUCLEOTIDE SEQUENCE</scope>
    <source>
        <strain evidence="16">Volc-1</strain>
    </source>
</reference>
<dbReference type="GO" id="GO:0018738">
    <property type="term" value="F:S-formylglutathione hydrolase activity"/>
    <property type="evidence" value="ECO:0007669"/>
    <property type="project" value="UniProtKB-EC"/>
</dbReference>
<feature type="compositionally biased region" description="Low complexity" evidence="15">
    <location>
        <begin position="321"/>
        <end position="344"/>
    </location>
</feature>
<accession>A0A834P4N8</accession>
<evidence type="ECO:0000256" key="3">
    <source>
        <dbReference type="ARBA" id="ARBA00005622"/>
    </source>
</evidence>
<keyword evidence="10" id="KW-0378">Hydrolase</keyword>
<evidence type="ECO:0000256" key="6">
    <source>
        <dbReference type="ARBA" id="ARBA00016774"/>
    </source>
</evidence>
<dbReference type="GO" id="GO:0046294">
    <property type="term" value="P:formaldehyde catabolic process"/>
    <property type="evidence" value="ECO:0007669"/>
    <property type="project" value="InterPro"/>
</dbReference>
<dbReference type="EMBL" id="JACSDY010000005">
    <property type="protein sequence ID" value="KAF7427717.1"/>
    <property type="molecule type" value="Genomic_DNA"/>
</dbReference>
<sequence>MVKAKKNLSEIAQLKHNQQKKKNLNPFEIHINKDKQNVLGRRNKADRGLPGISRAKAINKRKGTLFQEYKLKNKDNVFLDKRIGEKNFRMTPEEKAMARFTAERIKAHKKKNIFSLNDEEVLTHRGQTLEEIEKFDDPKSDDEFSDDENRDGKLNKKFVEAHFGGGILSKSDSTISRKDLIEQLIAESKKRKAEKQKIREETLDLTEKLDIEWKDLLPIMSASKISNQDPLDKVKVDDYDIAVRELKFEARGNPTDRLKSEEEIIKEEKEKLEALEADRLARMKGFISNSNVELKHKSADDLDDGFVVEKISDEIQNDGVSNDNDIFNDDISQNSSDTSNSNDSEVNENVDETEIQVKRKKKSLVNDKINKTITNKISQESKLINEHEESKEEHETDLCENFDVQSDSNDVEDDSSSNDDLSDLKQSDSSSEDEEISDKKSVTFGNNIFTEKSINPKNEKLKSIIKANNETVIDKIVSKDRKQEIRNDLLKRKESMEKARKELPYTYKVPESFEELQKLLQNQNPDYQSVIVDRIIKCNHWTLDKQNKEKLSKLFIFLMQYILSNNIENDNVENIVNFFQIFDRLCPYLYDLTHVNPENTKDYIIEIIKEKHEEFEKNKKQYPNIDTLIIFKLVSLLFPTSDFRHVIVTPCLIFMSQILLTCRIKNRKDISKGLFICTLMLEYTVLSKRFAPSVINFLRGVIYMATPKLLIEKIKVIPPFKKIGKSSNLLIIDHEKTGSEMDLNTNIEIMKACDLVNEDIDNDYKIRVLFTTINLIIEFKNQLQELESAYSIFEPIMKLLKENPYNGYPSSLKERIKQLCEELIGLKNKKLEYIIREKKRPKPLRQYEPRIERVYDGKKHKPMSKEKAEREKLLHKYKKEMKGAIREIRKDRVFLSKLQIKQQIKNDTERKRKTVQQSSSMTELTEVSNNKIFGGWQKVYSHNSSVLGCKMNFGIFLPPQAEEVSVPVIYFLSGLTCTEANFIQKAGAQKYASECGVALVVPDTSPRGSNIPDESGSSDLGIGAGFYVDATKEPWKKNYKMYSYITKELSSVINEKFPILSDKQSIMGHSMGGHGALICALKNPGMYKSVSAFAPISNPIQCPWGKKAFSNYFGETENNVLWNDWDATELAKKYNGPPLDILIDQGKEDNFLKQGQLLPENLLNAAKDAGLPLVLRFQEAYDHSYYFIATFIEDHIKHHMKYLKN</sequence>
<comment type="similarity">
    <text evidence="3">Belongs to the esterase D family.</text>
</comment>
<evidence type="ECO:0000256" key="8">
    <source>
        <dbReference type="ARBA" id="ARBA00022517"/>
    </source>
</evidence>
<evidence type="ECO:0000256" key="11">
    <source>
        <dbReference type="ARBA" id="ARBA00023242"/>
    </source>
</evidence>
<feature type="active site" description="Charge relay system" evidence="14">
    <location>
        <position position="1183"/>
    </location>
</feature>
<comment type="function">
    <text evidence="12">Involved in nucleolar processing of pre-18S ribosomal RNA. Has a role in the nuclear export of 40S pre-ribosomal subunit to the cytoplasm.</text>
</comment>
<organism evidence="16 17">
    <name type="scientific">Vespula pensylvanica</name>
    <name type="common">Western yellow jacket</name>
    <name type="synonym">Wasp</name>
    <dbReference type="NCBI Taxonomy" id="30213"/>
    <lineage>
        <taxon>Eukaryota</taxon>
        <taxon>Metazoa</taxon>
        <taxon>Ecdysozoa</taxon>
        <taxon>Arthropoda</taxon>
        <taxon>Hexapoda</taxon>
        <taxon>Insecta</taxon>
        <taxon>Pterygota</taxon>
        <taxon>Neoptera</taxon>
        <taxon>Endopterygota</taxon>
        <taxon>Hymenoptera</taxon>
        <taxon>Apocrita</taxon>
        <taxon>Aculeata</taxon>
        <taxon>Vespoidea</taxon>
        <taxon>Vespidae</taxon>
        <taxon>Vespinae</taxon>
        <taxon>Vespula</taxon>
    </lineage>
</organism>
<feature type="active site" description="Charge relay system" evidence="14">
    <location>
        <position position="1149"/>
    </location>
</feature>
<dbReference type="GO" id="GO:0030490">
    <property type="term" value="P:maturation of SSU-rRNA"/>
    <property type="evidence" value="ECO:0007669"/>
    <property type="project" value="TreeGrafter"/>
</dbReference>
<dbReference type="Pfam" id="PF00756">
    <property type="entry name" value="Esterase"/>
    <property type="match status" value="1"/>
</dbReference>
<feature type="compositionally biased region" description="Acidic residues" evidence="15">
    <location>
        <begin position="345"/>
        <end position="354"/>
    </location>
</feature>
<dbReference type="Gene3D" id="3.40.50.1820">
    <property type="entry name" value="alpha/beta hydrolase"/>
    <property type="match status" value="1"/>
</dbReference>
<protein>
    <recommendedName>
        <fullName evidence="6">S-formylglutathione hydrolase</fullName>
        <ecNumber evidence="5">3.1.2.12</ecNumber>
    </recommendedName>
    <alternativeName>
        <fullName evidence="13">Esterase D</fullName>
    </alternativeName>
</protein>
<feature type="region of interest" description="Disordered" evidence="15">
    <location>
        <begin position="317"/>
        <end position="359"/>
    </location>
</feature>
<dbReference type="GO" id="GO:0030692">
    <property type="term" value="C:Noc4p-Nop14p complex"/>
    <property type="evidence" value="ECO:0007669"/>
    <property type="project" value="TreeGrafter"/>
</dbReference>
<evidence type="ECO:0000256" key="14">
    <source>
        <dbReference type="PIRSR" id="PIRSR614186-1"/>
    </source>
</evidence>
<dbReference type="GO" id="GO:0052689">
    <property type="term" value="F:carboxylic ester hydrolase activity"/>
    <property type="evidence" value="ECO:0007669"/>
    <property type="project" value="UniProtKB-KW"/>
</dbReference>
<dbReference type="Proteomes" id="UP000600918">
    <property type="component" value="Unassembled WGS sequence"/>
</dbReference>
<feature type="compositionally biased region" description="Acidic residues" evidence="15">
    <location>
        <begin position="409"/>
        <end position="421"/>
    </location>
</feature>
<evidence type="ECO:0000256" key="10">
    <source>
        <dbReference type="ARBA" id="ARBA00022801"/>
    </source>
</evidence>
<dbReference type="PANTHER" id="PTHR23183:SF0">
    <property type="entry name" value="NUCLEOLAR PROTEIN 14"/>
    <property type="match status" value="1"/>
</dbReference>
<dbReference type="NCBIfam" id="TIGR02821">
    <property type="entry name" value="fghA_ester_D"/>
    <property type="match status" value="1"/>
</dbReference>
<evidence type="ECO:0000256" key="13">
    <source>
        <dbReference type="ARBA" id="ARBA00032082"/>
    </source>
</evidence>
<dbReference type="SUPFAM" id="SSF53474">
    <property type="entry name" value="alpha/beta-Hydrolases"/>
    <property type="match status" value="1"/>
</dbReference>
<feature type="region of interest" description="Disordered" evidence="15">
    <location>
        <begin position="1"/>
        <end position="26"/>
    </location>
</feature>
<dbReference type="InterPro" id="IPR000801">
    <property type="entry name" value="Esterase-like"/>
</dbReference>
<feature type="active site" description="Charge relay system" evidence="14">
    <location>
        <position position="1070"/>
    </location>
</feature>
<feature type="region of interest" description="Disordered" evidence="15">
    <location>
        <begin position="405"/>
        <end position="439"/>
    </location>
</feature>